<dbReference type="CDD" id="cd17316">
    <property type="entry name" value="MFS_SV2_like"/>
    <property type="match status" value="1"/>
</dbReference>
<evidence type="ECO:0000256" key="3">
    <source>
        <dbReference type="ARBA" id="ARBA00022448"/>
    </source>
</evidence>
<evidence type="ECO:0000256" key="2">
    <source>
        <dbReference type="ARBA" id="ARBA00010992"/>
    </source>
</evidence>
<protein>
    <submittedName>
        <fullName evidence="10">MFS transporter</fullName>
    </submittedName>
</protein>
<proteinExistence type="inferred from homology"/>
<feature type="transmembrane region" description="Helical" evidence="8">
    <location>
        <begin position="199"/>
        <end position="219"/>
    </location>
</feature>
<dbReference type="AlphaFoldDB" id="A0A0F5K2L2"/>
<feature type="transmembrane region" description="Helical" evidence="8">
    <location>
        <begin position="350"/>
        <end position="371"/>
    </location>
</feature>
<feature type="transmembrane region" description="Helical" evidence="8">
    <location>
        <begin position="139"/>
        <end position="157"/>
    </location>
</feature>
<evidence type="ECO:0000256" key="4">
    <source>
        <dbReference type="ARBA" id="ARBA00022692"/>
    </source>
</evidence>
<evidence type="ECO:0000256" key="8">
    <source>
        <dbReference type="SAM" id="Phobius"/>
    </source>
</evidence>
<organism evidence="10 11">
    <name type="scientific">Robbsia andropogonis</name>
    <dbReference type="NCBI Taxonomy" id="28092"/>
    <lineage>
        <taxon>Bacteria</taxon>
        <taxon>Pseudomonadati</taxon>
        <taxon>Pseudomonadota</taxon>
        <taxon>Betaproteobacteria</taxon>
        <taxon>Burkholderiales</taxon>
        <taxon>Burkholderiaceae</taxon>
        <taxon>Robbsia</taxon>
    </lineage>
</organism>
<evidence type="ECO:0000313" key="11">
    <source>
        <dbReference type="Proteomes" id="UP000033618"/>
    </source>
</evidence>
<keyword evidence="5 8" id="KW-1133">Transmembrane helix</keyword>
<comment type="similarity">
    <text evidence="2">Belongs to the major facilitator superfamily. Sugar transporter (TC 2.A.1.1) family.</text>
</comment>
<comment type="subcellular location">
    <subcellularLocation>
        <location evidence="1">Membrane</location>
        <topology evidence="1">Multi-pass membrane protein</topology>
    </subcellularLocation>
</comment>
<evidence type="ECO:0000256" key="1">
    <source>
        <dbReference type="ARBA" id="ARBA00004141"/>
    </source>
</evidence>
<dbReference type="GO" id="GO:0016020">
    <property type="term" value="C:membrane"/>
    <property type="evidence" value="ECO:0007669"/>
    <property type="project" value="UniProtKB-SubCell"/>
</dbReference>
<feature type="transmembrane region" description="Helical" evidence="8">
    <location>
        <begin position="109"/>
        <end position="132"/>
    </location>
</feature>
<reference evidence="10 11" key="1">
    <citation type="submission" date="2015-03" db="EMBL/GenBank/DDBJ databases">
        <title>Draft Genome Sequence of Burkholderia andropogonis type strain ICMP2807, isolated from Sorghum bicolor.</title>
        <authorList>
            <person name="Lopes-Santos L."/>
            <person name="Castro D.B."/>
            <person name="Ottoboni L.M."/>
            <person name="Park D."/>
            <person name="Weirc B.S."/>
            <person name="Destefano S.A."/>
        </authorList>
    </citation>
    <scope>NUCLEOTIDE SEQUENCE [LARGE SCALE GENOMIC DNA]</scope>
    <source>
        <strain evidence="10 11">ICMP2807</strain>
    </source>
</reference>
<evidence type="ECO:0000256" key="6">
    <source>
        <dbReference type="ARBA" id="ARBA00023136"/>
    </source>
</evidence>
<dbReference type="PROSITE" id="PS00217">
    <property type="entry name" value="SUGAR_TRANSPORT_2"/>
    <property type="match status" value="1"/>
</dbReference>
<evidence type="ECO:0000259" key="9">
    <source>
        <dbReference type="PROSITE" id="PS50850"/>
    </source>
</evidence>
<feature type="region of interest" description="Disordered" evidence="7">
    <location>
        <begin position="1"/>
        <end position="35"/>
    </location>
</feature>
<feature type="transmembrane region" description="Helical" evidence="8">
    <location>
        <begin position="440"/>
        <end position="460"/>
    </location>
</feature>
<dbReference type="OrthoDB" id="3252866at2"/>
<feature type="domain" description="Major facilitator superfamily (MFS) profile" evidence="9">
    <location>
        <begin position="66"/>
        <end position="491"/>
    </location>
</feature>
<evidence type="ECO:0000256" key="7">
    <source>
        <dbReference type="SAM" id="MobiDB-lite"/>
    </source>
</evidence>
<evidence type="ECO:0000313" key="10">
    <source>
        <dbReference type="EMBL" id="KKB64165.1"/>
    </source>
</evidence>
<dbReference type="Proteomes" id="UP000033618">
    <property type="component" value="Unassembled WGS sequence"/>
</dbReference>
<keyword evidence="3" id="KW-0813">Transport</keyword>
<feature type="transmembrane region" description="Helical" evidence="8">
    <location>
        <begin position="466"/>
        <end position="487"/>
    </location>
</feature>
<feature type="transmembrane region" description="Helical" evidence="8">
    <location>
        <begin position="401"/>
        <end position="419"/>
    </location>
</feature>
<keyword evidence="4 8" id="KW-0812">Transmembrane</keyword>
<dbReference type="GO" id="GO:0022857">
    <property type="term" value="F:transmembrane transporter activity"/>
    <property type="evidence" value="ECO:0007669"/>
    <property type="project" value="InterPro"/>
</dbReference>
<evidence type="ECO:0000256" key="5">
    <source>
        <dbReference type="ARBA" id="ARBA00022989"/>
    </source>
</evidence>
<feature type="transmembrane region" description="Helical" evidence="8">
    <location>
        <begin position="63"/>
        <end position="89"/>
    </location>
</feature>
<dbReference type="InterPro" id="IPR020846">
    <property type="entry name" value="MFS_dom"/>
</dbReference>
<dbReference type="PATRIC" id="fig|28092.6.peg.1534"/>
<dbReference type="Gene3D" id="1.20.1250.20">
    <property type="entry name" value="MFS general substrate transporter like domains"/>
    <property type="match status" value="1"/>
</dbReference>
<accession>A0A0F5K2L2</accession>
<dbReference type="STRING" id="28092.WM40_06460"/>
<keyword evidence="11" id="KW-1185">Reference proteome</keyword>
<dbReference type="PROSITE" id="PS50850">
    <property type="entry name" value="MFS"/>
    <property type="match status" value="1"/>
</dbReference>
<name>A0A0F5K2L2_9BURK</name>
<feature type="transmembrane region" description="Helical" evidence="8">
    <location>
        <begin position="169"/>
        <end position="187"/>
    </location>
</feature>
<dbReference type="PANTHER" id="PTHR23511:SF34">
    <property type="entry name" value="SYNAPTIC VESICLE GLYCOPROTEIN 2"/>
    <property type="match status" value="1"/>
</dbReference>
<dbReference type="Pfam" id="PF00083">
    <property type="entry name" value="Sugar_tr"/>
    <property type="match status" value="1"/>
</dbReference>
<keyword evidence="6 8" id="KW-0472">Membrane</keyword>
<dbReference type="InterPro" id="IPR036259">
    <property type="entry name" value="MFS_trans_sf"/>
</dbReference>
<dbReference type="RefSeq" id="WP_046152496.1">
    <property type="nucleotide sequence ID" value="NZ_CADFGU010000003.1"/>
</dbReference>
<comment type="caution">
    <text evidence="10">The sequence shown here is derived from an EMBL/GenBank/DDBJ whole genome shotgun (WGS) entry which is preliminary data.</text>
</comment>
<gene>
    <name evidence="10" type="ORF">WM40_06460</name>
</gene>
<dbReference type="EMBL" id="LAQU01000005">
    <property type="protein sequence ID" value="KKB64165.1"/>
    <property type="molecule type" value="Genomic_DNA"/>
</dbReference>
<feature type="transmembrane region" description="Helical" evidence="8">
    <location>
        <begin position="231"/>
        <end position="248"/>
    </location>
</feature>
<dbReference type="PANTHER" id="PTHR23511">
    <property type="entry name" value="SYNAPTIC VESICLE GLYCOPROTEIN 2"/>
    <property type="match status" value="1"/>
</dbReference>
<sequence length="500" mass="54253">MGSPNQTSGAEHAPGTAHSRETPEVSPSVHVSASQPGQDQHHAAVAASLLSARLDRLPATRTIWRFVVLLSLGFFFEMYDLLFTGYIAPGIVKSGILSATTPGLFGNNGVAGFIAALFSGLFIGTIACGFLADRFGRRAVFTGSLLWYSVANVVMAFQDTALGLNLWRFIAGIGIGVELVTIGTYIAELVPKQIRGRAFACEQAIGFVAVPCAAILTYLLSEVHFLGLEGWRWVVLIGAHGAMFIWWIRRQLPESPRWLALKGRTAEAERIVADLETRVASEYGKPLPPPLAPEPVGERKRFRDILQGVYRKRTTMLVLCNVFQTVGYFGFANWLPTLLISHGVTVTRSLAYSSIIAVAAPIGPMIGLWMGDRFERKSMIVFMAGAIMVCGLLFSQVTGSVPLIVTGVLITLACNMMSFNLHAYQTELYPTAIRAQAVGFVYSWSRFSAIFTAFAISAILHGFGVVGVFAFIAAAMLIVMLVIGLMGPRTRDIALEKISH</sequence>
<dbReference type="InterPro" id="IPR005828">
    <property type="entry name" value="MFS_sugar_transport-like"/>
</dbReference>
<dbReference type="InterPro" id="IPR005829">
    <property type="entry name" value="Sugar_transporter_CS"/>
</dbReference>
<feature type="transmembrane region" description="Helical" evidence="8">
    <location>
        <begin position="316"/>
        <end position="335"/>
    </location>
</feature>
<feature type="transmembrane region" description="Helical" evidence="8">
    <location>
        <begin position="378"/>
        <end position="395"/>
    </location>
</feature>
<dbReference type="SUPFAM" id="SSF103473">
    <property type="entry name" value="MFS general substrate transporter"/>
    <property type="match status" value="1"/>
</dbReference>